<name>A0ABM1QKX4_CAMSA</name>
<protein>
    <submittedName>
        <fullName evidence="3">Uncharacterized protein LOC109127282</fullName>
    </submittedName>
</protein>
<feature type="region of interest" description="Disordered" evidence="1">
    <location>
        <begin position="27"/>
        <end position="52"/>
    </location>
</feature>
<dbReference type="RefSeq" id="XP_019087412.1">
    <property type="nucleotide sequence ID" value="XM_019231867.1"/>
</dbReference>
<sequence>MCTACGRSGHEASSYFKVVEYPEWWEDRSRNKSTSRGPVSAPTGRGRGFPPRANITQIPAANSAAAISTLPLNEADLQGLSGLSDEQWRIVQRVESHNNPLNRLSGKTIDTMKDLGHAKYFLGLEIARSPEGFYLCQRKYAIDIVTEAGLLGCKPAGSPIDQNHGLALPDGPVLSNPVAYRRLVGRLVYLASTRPDLSYVIHVLSQFMQKPKEAQWQAALKVVRYLKGTLGKGILLHANSPLHLKGWCDSDYAGCPLTRKSLTGWFVQFGESPISWKTKKQKTTSSSSAEAEYRAMATICRELRCLKSLLFELGIDHQAPISLFSDSQAALHISSNLVFHERTKHIEIDCHVVRDYIVDGIVKASHVDTTDQLADILTKALGQREFDVFLHKLGIQNLHAPT</sequence>
<dbReference type="PANTHER" id="PTHR11439">
    <property type="entry name" value="GAG-POL-RELATED RETROTRANSPOSON"/>
    <property type="match status" value="1"/>
</dbReference>
<dbReference type="CDD" id="cd09272">
    <property type="entry name" value="RNase_HI_RT_Ty1"/>
    <property type="match status" value="1"/>
</dbReference>
<proteinExistence type="predicted"/>
<dbReference type="InterPro" id="IPR043502">
    <property type="entry name" value="DNA/RNA_pol_sf"/>
</dbReference>
<dbReference type="GeneID" id="109127282"/>
<gene>
    <name evidence="3" type="primary">LOC109127282</name>
</gene>
<reference evidence="3" key="2">
    <citation type="submission" date="2025-08" db="UniProtKB">
        <authorList>
            <consortium name="RefSeq"/>
        </authorList>
    </citation>
    <scope>IDENTIFICATION</scope>
    <source>
        <tissue evidence="3">Leaf</tissue>
    </source>
</reference>
<evidence type="ECO:0000256" key="1">
    <source>
        <dbReference type="SAM" id="MobiDB-lite"/>
    </source>
</evidence>
<evidence type="ECO:0000313" key="3">
    <source>
        <dbReference type="RefSeq" id="XP_019087412.1"/>
    </source>
</evidence>
<dbReference type="PANTHER" id="PTHR11439:SF487">
    <property type="entry name" value="RNA-DIRECTED DNA POLYMERASE"/>
    <property type="match status" value="1"/>
</dbReference>
<dbReference type="SUPFAM" id="SSF56672">
    <property type="entry name" value="DNA/RNA polymerases"/>
    <property type="match status" value="1"/>
</dbReference>
<accession>A0ABM1QKX4</accession>
<dbReference type="Proteomes" id="UP000694864">
    <property type="component" value="Chromosome 11"/>
</dbReference>
<keyword evidence="2" id="KW-1185">Reference proteome</keyword>
<organism evidence="2 3">
    <name type="scientific">Camelina sativa</name>
    <name type="common">False flax</name>
    <name type="synonym">Myagrum sativum</name>
    <dbReference type="NCBI Taxonomy" id="90675"/>
    <lineage>
        <taxon>Eukaryota</taxon>
        <taxon>Viridiplantae</taxon>
        <taxon>Streptophyta</taxon>
        <taxon>Embryophyta</taxon>
        <taxon>Tracheophyta</taxon>
        <taxon>Spermatophyta</taxon>
        <taxon>Magnoliopsida</taxon>
        <taxon>eudicotyledons</taxon>
        <taxon>Gunneridae</taxon>
        <taxon>Pentapetalae</taxon>
        <taxon>rosids</taxon>
        <taxon>malvids</taxon>
        <taxon>Brassicales</taxon>
        <taxon>Brassicaceae</taxon>
        <taxon>Camelineae</taxon>
        <taxon>Camelina</taxon>
    </lineage>
</organism>
<evidence type="ECO:0000313" key="2">
    <source>
        <dbReference type="Proteomes" id="UP000694864"/>
    </source>
</evidence>
<reference evidence="2" key="1">
    <citation type="journal article" date="2014" name="Nat. Commun.">
        <title>The emerging biofuel crop Camelina sativa retains a highly undifferentiated hexaploid genome structure.</title>
        <authorList>
            <person name="Kagale S."/>
            <person name="Koh C."/>
            <person name="Nixon J."/>
            <person name="Bollina V."/>
            <person name="Clarke W.E."/>
            <person name="Tuteja R."/>
            <person name="Spillane C."/>
            <person name="Robinson S.J."/>
            <person name="Links M.G."/>
            <person name="Clarke C."/>
            <person name="Higgins E.E."/>
            <person name="Huebert T."/>
            <person name="Sharpe A.G."/>
            <person name="Parkin I.A."/>
        </authorList>
    </citation>
    <scope>NUCLEOTIDE SEQUENCE [LARGE SCALE GENOMIC DNA]</scope>
    <source>
        <strain evidence="2">cv. DH55</strain>
    </source>
</reference>